<keyword evidence="1" id="KW-0732">Signal</keyword>
<feature type="chain" id="PRO_5040448829" description="Peptidase C1A papain C-terminal domain-containing protein" evidence="1">
    <location>
        <begin position="18"/>
        <end position="85"/>
    </location>
</feature>
<dbReference type="AlphaFoldDB" id="A0A9Q1MN65"/>
<evidence type="ECO:0000313" key="3">
    <source>
        <dbReference type="EMBL" id="KAJ8561429.1"/>
    </source>
</evidence>
<dbReference type="Gene3D" id="3.90.70.10">
    <property type="entry name" value="Cysteine proteinases"/>
    <property type="match status" value="1"/>
</dbReference>
<feature type="signal peptide" evidence="1">
    <location>
        <begin position="1"/>
        <end position="17"/>
    </location>
</feature>
<dbReference type="Proteomes" id="UP001152561">
    <property type="component" value="Unassembled WGS sequence"/>
</dbReference>
<dbReference type="OrthoDB" id="1292714at2759"/>
<dbReference type="InterPro" id="IPR000668">
    <property type="entry name" value="Peptidase_C1A_C"/>
</dbReference>
<evidence type="ECO:0000256" key="1">
    <source>
        <dbReference type="SAM" id="SignalP"/>
    </source>
</evidence>
<dbReference type="GO" id="GO:0006508">
    <property type="term" value="P:proteolysis"/>
    <property type="evidence" value="ECO:0007669"/>
    <property type="project" value="InterPro"/>
</dbReference>
<name>A0A9Q1MN65_9SOLA</name>
<dbReference type="Pfam" id="PF00112">
    <property type="entry name" value="Peptidase_C1"/>
    <property type="match status" value="1"/>
</dbReference>
<dbReference type="InterPro" id="IPR038765">
    <property type="entry name" value="Papain-like_cys_pep_sf"/>
</dbReference>
<sequence length="85" mass="9819">MLLLLRFIFQVLSNIVAREYTWGPTEDENAEVRKKLSEGEVVGKHAMLIVGYGEEKGVEFSLVKNSWRTQWGYRGYAKIERGALR</sequence>
<proteinExistence type="predicted"/>
<accession>A0A9Q1MN65</accession>
<dbReference type="EMBL" id="JAJAGQ010000006">
    <property type="protein sequence ID" value="KAJ8561429.1"/>
    <property type="molecule type" value="Genomic_DNA"/>
</dbReference>
<evidence type="ECO:0000313" key="4">
    <source>
        <dbReference type="Proteomes" id="UP001152561"/>
    </source>
</evidence>
<dbReference type="SUPFAM" id="SSF54001">
    <property type="entry name" value="Cysteine proteinases"/>
    <property type="match status" value="1"/>
</dbReference>
<keyword evidence="4" id="KW-1185">Reference proteome</keyword>
<evidence type="ECO:0000259" key="2">
    <source>
        <dbReference type="Pfam" id="PF00112"/>
    </source>
</evidence>
<feature type="domain" description="Peptidase C1A papain C-terminal" evidence="2">
    <location>
        <begin position="42"/>
        <end position="82"/>
    </location>
</feature>
<protein>
    <recommendedName>
        <fullName evidence="2">Peptidase C1A papain C-terminal domain-containing protein</fullName>
    </recommendedName>
</protein>
<comment type="caution">
    <text evidence="3">The sequence shown here is derived from an EMBL/GenBank/DDBJ whole genome shotgun (WGS) entry which is preliminary data.</text>
</comment>
<dbReference type="GO" id="GO:0008234">
    <property type="term" value="F:cysteine-type peptidase activity"/>
    <property type="evidence" value="ECO:0007669"/>
    <property type="project" value="InterPro"/>
</dbReference>
<reference evidence="4" key="1">
    <citation type="journal article" date="2023" name="Proc. Natl. Acad. Sci. U.S.A.">
        <title>Genomic and structural basis for evolution of tropane alkaloid biosynthesis.</title>
        <authorList>
            <person name="Wanga Y.-J."/>
            <person name="Taina T."/>
            <person name="Yua J.-Y."/>
            <person name="Lia J."/>
            <person name="Xua B."/>
            <person name="Chenc J."/>
            <person name="D'Auriad J.C."/>
            <person name="Huanga J.-P."/>
            <person name="Huanga S.-X."/>
        </authorList>
    </citation>
    <scope>NUCLEOTIDE SEQUENCE [LARGE SCALE GENOMIC DNA]</scope>
    <source>
        <strain evidence="4">cv. KIB-2019</strain>
    </source>
</reference>
<gene>
    <name evidence="3" type="ORF">K7X08_027619</name>
</gene>
<organism evidence="3 4">
    <name type="scientific">Anisodus acutangulus</name>
    <dbReference type="NCBI Taxonomy" id="402998"/>
    <lineage>
        <taxon>Eukaryota</taxon>
        <taxon>Viridiplantae</taxon>
        <taxon>Streptophyta</taxon>
        <taxon>Embryophyta</taxon>
        <taxon>Tracheophyta</taxon>
        <taxon>Spermatophyta</taxon>
        <taxon>Magnoliopsida</taxon>
        <taxon>eudicotyledons</taxon>
        <taxon>Gunneridae</taxon>
        <taxon>Pentapetalae</taxon>
        <taxon>asterids</taxon>
        <taxon>lamiids</taxon>
        <taxon>Solanales</taxon>
        <taxon>Solanaceae</taxon>
        <taxon>Solanoideae</taxon>
        <taxon>Hyoscyameae</taxon>
        <taxon>Anisodus</taxon>
    </lineage>
</organism>